<protein>
    <recommendedName>
        <fullName evidence="2">UPF0301 protein RGE70_04430</fullName>
    </recommendedName>
</protein>
<reference evidence="3 4" key="1">
    <citation type="submission" date="2023-10" db="EMBL/GenBank/DDBJ databases">
        <title>Complete genome sequence of Shewanella sp. DAU334.</title>
        <authorList>
            <person name="Lee Y.-S."/>
            <person name="Jeong H.-R."/>
            <person name="Hwang E.-J."/>
            <person name="Choi Y.-L."/>
            <person name="Kim G.-D."/>
        </authorList>
    </citation>
    <scope>NUCLEOTIDE SEQUENCE [LARGE SCALE GENOMIC DNA]</scope>
    <source>
        <strain evidence="3 4">DAU334</strain>
    </source>
</reference>
<organism evidence="3 4">
    <name type="scientific">Shewanella youngdeokensis</name>
    <dbReference type="NCBI Taxonomy" id="2999068"/>
    <lineage>
        <taxon>Bacteria</taxon>
        <taxon>Pseudomonadati</taxon>
        <taxon>Pseudomonadota</taxon>
        <taxon>Gammaproteobacteria</taxon>
        <taxon>Alteromonadales</taxon>
        <taxon>Shewanellaceae</taxon>
        <taxon>Shewanella</taxon>
    </lineage>
</organism>
<evidence type="ECO:0000256" key="2">
    <source>
        <dbReference type="HAMAP-Rule" id="MF_00758"/>
    </source>
</evidence>
<evidence type="ECO:0000313" key="3">
    <source>
        <dbReference type="EMBL" id="WOT06064.1"/>
    </source>
</evidence>
<dbReference type="RefSeq" id="WP_310470333.1">
    <property type="nucleotide sequence ID" value="NZ_CP136522.1"/>
</dbReference>
<sequence length="186" mass="20772">MDCLQNHFLIAMPSLKDTFFERSLIYICEHDEKGAMGIMINRPSGIVVDELLEQMELTEEPQPVTSFAKEVLVGGPVNPERGFVLHSNQDCWSNSDSITDSLMLTTSQDVLSSLGSNNAPDKFLIALGYAGWTRGQLEQELADNTWLSVPATTELLFDIEHEQRWQLAAESLGFDIWQLSNLTGHA</sequence>
<proteinExistence type="inferred from homology"/>
<dbReference type="PANTHER" id="PTHR30327">
    <property type="entry name" value="UNCHARACTERIZED PROTEIN YQGE"/>
    <property type="match status" value="1"/>
</dbReference>
<comment type="similarity">
    <text evidence="1 2">Belongs to the UPF0301 (AlgH) family.</text>
</comment>
<dbReference type="NCBIfam" id="NF001266">
    <property type="entry name" value="PRK00228.1-1"/>
    <property type="match status" value="1"/>
</dbReference>
<dbReference type="EMBL" id="CP136522">
    <property type="protein sequence ID" value="WOT06064.1"/>
    <property type="molecule type" value="Genomic_DNA"/>
</dbReference>
<evidence type="ECO:0000256" key="1">
    <source>
        <dbReference type="ARBA" id="ARBA00009600"/>
    </source>
</evidence>
<evidence type="ECO:0000313" key="4">
    <source>
        <dbReference type="Proteomes" id="UP001529491"/>
    </source>
</evidence>
<dbReference type="InterPro" id="IPR003774">
    <property type="entry name" value="AlgH-like"/>
</dbReference>
<name>A0ABZ0K0I0_9GAMM</name>
<dbReference type="Pfam" id="PF02622">
    <property type="entry name" value="DUF179"/>
    <property type="match status" value="1"/>
</dbReference>
<dbReference type="Gene3D" id="3.40.1740.10">
    <property type="entry name" value="VC0467-like"/>
    <property type="match status" value="1"/>
</dbReference>
<gene>
    <name evidence="3" type="ORF">RGE70_04430</name>
</gene>
<accession>A0ABZ0K0I0</accession>
<dbReference type="HAMAP" id="MF_00758">
    <property type="entry name" value="UPF0301"/>
    <property type="match status" value="1"/>
</dbReference>
<dbReference type="Proteomes" id="UP001529491">
    <property type="component" value="Chromosome"/>
</dbReference>
<dbReference type="PANTHER" id="PTHR30327:SF1">
    <property type="entry name" value="UPF0301 PROTEIN YQGE"/>
    <property type="match status" value="1"/>
</dbReference>
<keyword evidence="4" id="KW-1185">Reference proteome</keyword>
<dbReference type="SUPFAM" id="SSF143456">
    <property type="entry name" value="VC0467-like"/>
    <property type="match status" value="1"/>
</dbReference>